<evidence type="ECO:0000256" key="1">
    <source>
        <dbReference type="SAM" id="MobiDB-lite"/>
    </source>
</evidence>
<dbReference type="InterPro" id="IPR018392">
    <property type="entry name" value="LysM"/>
</dbReference>
<dbReference type="Gene3D" id="3.10.350.10">
    <property type="entry name" value="LysM domain"/>
    <property type="match status" value="1"/>
</dbReference>
<gene>
    <name evidence="4" type="ORF">DT351_05985</name>
</gene>
<feature type="compositionally biased region" description="Basic and acidic residues" evidence="1">
    <location>
        <begin position="1"/>
        <end position="18"/>
    </location>
</feature>
<dbReference type="EMBL" id="CP031003">
    <property type="protein sequence ID" value="AXN35932.1"/>
    <property type="molecule type" value="Genomic_DNA"/>
</dbReference>
<dbReference type="RefSeq" id="WP_004270390.1">
    <property type="nucleotide sequence ID" value="NZ_CP015493.1"/>
</dbReference>
<accession>A0A385AE19</accession>
<evidence type="ECO:0000256" key="2">
    <source>
        <dbReference type="SAM" id="Phobius"/>
    </source>
</evidence>
<reference evidence="4 5" key="1">
    <citation type="submission" date="2018-07" db="EMBL/GenBank/DDBJ databases">
        <title>Lactobacillus curvatus genome sequence.</title>
        <authorList>
            <person name="Prechtl R."/>
        </authorList>
    </citation>
    <scope>NUCLEOTIDE SEQUENCE [LARGE SCALE GENOMIC DNA]</scope>
    <source>
        <strain evidence="4 5">TMW 1.1928</strain>
    </source>
</reference>
<name>A0A385AE19_LATCU</name>
<feature type="transmembrane region" description="Helical" evidence="2">
    <location>
        <begin position="46"/>
        <end position="68"/>
    </location>
</feature>
<dbReference type="InterPro" id="IPR036779">
    <property type="entry name" value="LysM_dom_sf"/>
</dbReference>
<dbReference type="PROSITE" id="PS51782">
    <property type="entry name" value="LYSM"/>
    <property type="match status" value="1"/>
</dbReference>
<feature type="domain" description="LysM" evidence="3">
    <location>
        <begin position="175"/>
        <end position="220"/>
    </location>
</feature>
<keyword evidence="2" id="KW-1133">Transmembrane helix</keyword>
<feature type="region of interest" description="Disordered" evidence="1">
    <location>
        <begin position="1"/>
        <end position="37"/>
    </location>
</feature>
<proteinExistence type="predicted"/>
<feature type="compositionally biased region" description="Low complexity" evidence="1">
    <location>
        <begin position="126"/>
        <end position="136"/>
    </location>
</feature>
<feature type="compositionally biased region" description="Low complexity" evidence="1">
    <location>
        <begin position="144"/>
        <end position="176"/>
    </location>
</feature>
<keyword evidence="2" id="KW-0472">Membrane</keyword>
<feature type="region of interest" description="Disordered" evidence="1">
    <location>
        <begin position="84"/>
        <end position="178"/>
    </location>
</feature>
<keyword evidence="2" id="KW-0812">Transmembrane</keyword>
<evidence type="ECO:0000313" key="4">
    <source>
        <dbReference type="EMBL" id="AXN35932.1"/>
    </source>
</evidence>
<evidence type="ECO:0000313" key="5">
    <source>
        <dbReference type="Proteomes" id="UP000257607"/>
    </source>
</evidence>
<evidence type="ECO:0000259" key="3">
    <source>
        <dbReference type="PROSITE" id="PS51782"/>
    </source>
</evidence>
<feature type="compositionally biased region" description="Basic and acidic residues" evidence="1">
    <location>
        <begin position="112"/>
        <end position="125"/>
    </location>
</feature>
<sequence length="221" mass="23455">MLKDDKKKLDNQTEDKPWESQFDDDRDDRGNLSRVASKSKEKGNTYFAIILGVLLVLMIAFPIIAYTIHSSRANRPVESSKIVVNTSDSDSASKKEAKKAKSASESATKAASESKAKQAESEKAASESQAVESSKQAAEEAEKANSQSQAQADAQNSSSEETTTESSSSSETTGGSYTLKAGEGLYRAAVNNGLTLDQLLALNPGLTVNSQVAPGTALKVK</sequence>
<protein>
    <submittedName>
        <fullName evidence="4">LysM domain-containing protein</fullName>
    </submittedName>
</protein>
<dbReference type="AlphaFoldDB" id="A0A385AE19"/>
<dbReference type="Proteomes" id="UP000257607">
    <property type="component" value="Chromosome"/>
</dbReference>
<organism evidence="4 5">
    <name type="scientific">Latilactobacillus curvatus</name>
    <name type="common">Lactobacillus curvatus</name>
    <dbReference type="NCBI Taxonomy" id="28038"/>
    <lineage>
        <taxon>Bacteria</taxon>
        <taxon>Bacillati</taxon>
        <taxon>Bacillota</taxon>
        <taxon>Bacilli</taxon>
        <taxon>Lactobacillales</taxon>
        <taxon>Lactobacillaceae</taxon>
        <taxon>Latilactobacillus</taxon>
    </lineage>
</organism>
<dbReference type="SMART" id="SM00257">
    <property type="entry name" value="LysM"/>
    <property type="match status" value="1"/>
</dbReference>